<dbReference type="NCBIfam" id="NF007144">
    <property type="entry name" value="PRK09585.2-3"/>
    <property type="match status" value="1"/>
</dbReference>
<dbReference type="GO" id="GO:0016773">
    <property type="term" value="F:phosphotransferase activity, alcohol group as acceptor"/>
    <property type="evidence" value="ECO:0007669"/>
    <property type="project" value="InterPro"/>
</dbReference>
<proteinExistence type="predicted"/>
<dbReference type="PANTHER" id="PTHR30605">
    <property type="entry name" value="ANHYDRO-N-ACETYLMURAMIC ACID KINASE"/>
    <property type="match status" value="1"/>
</dbReference>
<name>A0A4Q7MU99_9BACT</name>
<gene>
    <name evidence="1" type="ORF">EV199_4387</name>
</gene>
<accession>A0A4Q7MU99</accession>
<dbReference type="InterPro" id="IPR005338">
    <property type="entry name" value="Anhydro_N_Ac-Mur_kinase"/>
</dbReference>
<dbReference type="GO" id="GO:0016301">
    <property type="term" value="F:kinase activity"/>
    <property type="evidence" value="ECO:0007669"/>
    <property type="project" value="UniProtKB-KW"/>
</dbReference>
<dbReference type="Gene3D" id="3.30.420.40">
    <property type="match status" value="2"/>
</dbReference>
<keyword evidence="1" id="KW-0418">Kinase</keyword>
<dbReference type="Proteomes" id="UP000293874">
    <property type="component" value="Unassembled WGS sequence"/>
</dbReference>
<dbReference type="AlphaFoldDB" id="A0A4Q7MU99"/>
<dbReference type="Pfam" id="PF03702">
    <property type="entry name" value="AnmK"/>
    <property type="match status" value="1"/>
</dbReference>
<dbReference type="OrthoDB" id="9763949at2"/>
<reference evidence="1 2" key="1">
    <citation type="submission" date="2019-02" db="EMBL/GenBank/DDBJ databases">
        <title>Genomic Encyclopedia of Type Strains, Phase IV (KMG-IV): sequencing the most valuable type-strain genomes for metagenomic binning, comparative biology and taxonomic classification.</title>
        <authorList>
            <person name="Goeker M."/>
        </authorList>
    </citation>
    <scope>NUCLEOTIDE SEQUENCE [LARGE SCALE GENOMIC DNA]</scope>
    <source>
        <strain evidence="1 2">DSM 18116</strain>
    </source>
</reference>
<dbReference type="GO" id="GO:0009254">
    <property type="term" value="P:peptidoglycan turnover"/>
    <property type="evidence" value="ECO:0007669"/>
    <property type="project" value="InterPro"/>
</dbReference>
<dbReference type="PANTHER" id="PTHR30605:SF0">
    <property type="entry name" value="ANHYDRO-N-ACETYLMURAMIC ACID KINASE"/>
    <property type="match status" value="1"/>
</dbReference>
<dbReference type="EMBL" id="SGXA01000002">
    <property type="protein sequence ID" value="RZS72466.1"/>
    <property type="molecule type" value="Genomic_DNA"/>
</dbReference>
<keyword evidence="1" id="KW-0808">Transferase</keyword>
<evidence type="ECO:0000313" key="2">
    <source>
        <dbReference type="Proteomes" id="UP000293874"/>
    </source>
</evidence>
<dbReference type="GO" id="GO:0006040">
    <property type="term" value="P:amino sugar metabolic process"/>
    <property type="evidence" value="ECO:0007669"/>
    <property type="project" value="InterPro"/>
</dbReference>
<sequence>MVYRVLGLMSGSALDGLDIVFVEFQENGGKWQYEIIQGETYPYEKEWVEKLRNAINLKALDYQLLDVEYGHYTAAEVNKFINKHGLDFKVQLIASHGHTTFHVPSKKMTAQLGDGASIAAATGINVVSDLRAIDMALHGHGAPIVPIGEKLLLNDYDLFLNIGGIMNLSYRKPDEYIAYDVCPANRVMNMMAQKLGKEIDYNGDFARSGKLQPELLNHLNALEYYKMPYPKSLANDFGTDVIFPMAAKSGYSIQDGLRTFVEHMAEQLKASLVALLDGQAGKKRILVTGGGAHNTFLIERLTALLQEIDVEVVVPDKVLVDFKEALIMGLIGVLRWREEINVMSTVTGADRDSIGGAVWMGQPWN</sequence>
<dbReference type="GO" id="GO:0005524">
    <property type="term" value="F:ATP binding"/>
    <property type="evidence" value="ECO:0007669"/>
    <property type="project" value="InterPro"/>
</dbReference>
<protein>
    <submittedName>
        <fullName evidence="1">Anhydro-N-acetylmuramic acid kinase</fullName>
    </submittedName>
</protein>
<comment type="caution">
    <text evidence="1">The sequence shown here is derived from an EMBL/GenBank/DDBJ whole genome shotgun (WGS) entry which is preliminary data.</text>
</comment>
<evidence type="ECO:0000313" key="1">
    <source>
        <dbReference type="EMBL" id="RZS72466.1"/>
    </source>
</evidence>
<keyword evidence="2" id="KW-1185">Reference proteome</keyword>
<dbReference type="SUPFAM" id="SSF53067">
    <property type="entry name" value="Actin-like ATPase domain"/>
    <property type="match status" value="1"/>
</dbReference>
<dbReference type="RefSeq" id="WP_130542880.1">
    <property type="nucleotide sequence ID" value="NZ_CP042431.1"/>
</dbReference>
<dbReference type="InterPro" id="IPR043129">
    <property type="entry name" value="ATPase_NBD"/>
</dbReference>
<organism evidence="1 2">
    <name type="scientific">Pseudobacter ginsenosidimutans</name>
    <dbReference type="NCBI Taxonomy" id="661488"/>
    <lineage>
        <taxon>Bacteria</taxon>
        <taxon>Pseudomonadati</taxon>
        <taxon>Bacteroidota</taxon>
        <taxon>Chitinophagia</taxon>
        <taxon>Chitinophagales</taxon>
        <taxon>Chitinophagaceae</taxon>
        <taxon>Pseudobacter</taxon>
    </lineage>
</organism>